<organism evidence="2 3">
    <name type="scientific">Spinactinospora alkalitolerans</name>
    <dbReference type="NCBI Taxonomy" id="687207"/>
    <lineage>
        <taxon>Bacteria</taxon>
        <taxon>Bacillati</taxon>
        <taxon>Actinomycetota</taxon>
        <taxon>Actinomycetes</taxon>
        <taxon>Streptosporangiales</taxon>
        <taxon>Nocardiopsidaceae</taxon>
        <taxon>Spinactinospora</taxon>
    </lineage>
</organism>
<gene>
    <name evidence="2" type="ORF">HDA32_001131</name>
</gene>
<dbReference type="Proteomes" id="UP000589036">
    <property type="component" value="Unassembled WGS sequence"/>
</dbReference>
<reference evidence="2 3" key="1">
    <citation type="submission" date="2020-07" db="EMBL/GenBank/DDBJ databases">
        <title>Sequencing the genomes of 1000 actinobacteria strains.</title>
        <authorList>
            <person name="Klenk H.-P."/>
        </authorList>
    </citation>
    <scope>NUCLEOTIDE SEQUENCE [LARGE SCALE GENOMIC DNA]</scope>
    <source>
        <strain evidence="2 3">CXB654</strain>
    </source>
</reference>
<dbReference type="EMBL" id="JACCCC010000001">
    <property type="protein sequence ID" value="NYE46011.1"/>
    <property type="molecule type" value="Genomic_DNA"/>
</dbReference>
<accession>A0A852TR26</accession>
<sequence>MPVNTPHGDHPPTHGDPRRTLLTHLLTAIRARGGTALLALASTSHPVLYVRHHGRTVPVVVVQAVTGGRWFIWGRTAYADVSQVEAAAERLADPPPSPVEPETETGRPWYRPAVPQARRANLVTERRTGLKAASLKPAGSLRATGWKAVAV</sequence>
<evidence type="ECO:0000313" key="3">
    <source>
        <dbReference type="Proteomes" id="UP000589036"/>
    </source>
</evidence>
<protein>
    <submittedName>
        <fullName evidence="2">Uncharacterized protein</fullName>
    </submittedName>
</protein>
<evidence type="ECO:0000313" key="2">
    <source>
        <dbReference type="EMBL" id="NYE46011.1"/>
    </source>
</evidence>
<keyword evidence="3" id="KW-1185">Reference proteome</keyword>
<dbReference type="RefSeq" id="WP_179642177.1">
    <property type="nucleotide sequence ID" value="NZ_BAAAYY010000024.1"/>
</dbReference>
<feature type="region of interest" description="Disordered" evidence="1">
    <location>
        <begin position="89"/>
        <end position="109"/>
    </location>
</feature>
<proteinExistence type="predicted"/>
<comment type="caution">
    <text evidence="2">The sequence shown here is derived from an EMBL/GenBank/DDBJ whole genome shotgun (WGS) entry which is preliminary data.</text>
</comment>
<dbReference type="AlphaFoldDB" id="A0A852TR26"/>
<name>A0A852TR26_9ACTN</name>
<evidence type="ECO:0000256" key="1">
    <source>
        <dbReference type="SAM" id="MobiDB-lite"/>
    </source>
</evidence>